<keyword evidence="3" id="KW-0067">ATP-binding</keyword>
<name>A0ABV6J8Q2_9BACL</name>
<dbReference type="InterPro" id="IPR052708">
    <property type="entry name" value="PxpC"/>
</dbReference>
<dbReference type="Gene3D" id="2.40.100.10">
    <property type="entry name" value="Cyclophilin-like"/>
    <property type="match status" value="1"/>
</dbReference>
<evidence type="ECO:0000256" key="2">
    <source>
        <dbReference type="ARBA" id="ARBA00022801"/>
    </source>
</evidence>
<reference evidence="5 6" key="1">
    <citation type="submission" date="2024-09" db="EMBL/GenBank/DDBJ databases">
        <authorList>
            <person name="Sun Q."/>
            <person name="Mori K."/>
        </authorList>
    </citation>
    <scope>NUCLEOTIDE SEQUENCE [LARGE SCALE GENOMIC DNA]</scope>
    <source>
        <strain evidence="5 6">CCM 4839</strain>
    </source>
</reference>
<proteinExistence type="predicted"/>
<dbReference type="InterPro" id="IPR003778">
    <property type="entry name" value="CT_A_B"/>
</dbReference>
<dbReference type="SUPFAM" id="SSF50891">
    <property type="entry name" value="Cyclophilin-like"/>
    <property type="match status" value="1"/>
</dbReference>
<accession>A0ABV6J8Q2</accession>
<dbReference type="PANTHER" id="PTHR43309">
    <property type="entry name" value="5-OXOPROLINASE SUBUNIT C"/>
    <property type="match status" value="1"/>
</dbReference>
<keyword evidence="6" id="KW-1185">Reference proteome</keyword>
<evidence type="ECO:0000313" key="6">
    <source>
        <dbReference type="Proteomes" id="UP001589818"/>
    </source>
</evidence>
<organism evidence="5 6">
    <name type="scientific">Paenibacillus mendelii</name>
    <dbReference type="NCBI Taxonomy" id="206163"/>
    <lineage>
        <taxon>Bacteria</taxon>
        <taxon>Bacillati</taxon>
        <taxon>Bacillota</taxon>
        <taxon>Bacilli</taxon>
        <taxon>Bacillales</taxon>
        <taxon>Paenibacillaceae</taxon>
        <taxon>Paenibacillus</taxon>
    </lineage>
</organism>
<dbReference type="PANTHER" id="PTHR43309:SF3">
    <property type="entry name" value="5-OXOPROLINASE SUBUNIT C"/>
    <property type="match status" value="1"/>
</dbReference>
<dbReference type="NCBIfam" id="TIGR00724">
    <property type="entry name" value="urea_amlyse_rel"/>
    <property type="match status" value="1"/>
</dbReference>
<evidence type="ECO:0000256" key="3">
    <source>
        <dbReference type="ARBA" id="ARBA00022840"/>
    </source>
</evidence>
<dbReference type="SMART" id="SM00797">
    <property type="entry name" value="AHS2"/>
    <property type="match status" value="1"/>
</dbReference>
<gene>
    <name evidence="5" type="ORF">ACFFJ8_12915</name>
</gene>
<dbReference type="RefSeq" id="WP_204819375.1">
    <property type="nucleotide sequence ID" value="NZ_JANHOF010000003.1"/>
</dbReference>
<keyword evidence="1" id="KW-0547">Nucleotide-binding</keyword>
<protein>
    <submittedName>
        <fullName evidence="5">Biotin-dependent carboxyltransferase family protein</fullName>
    </submittedName>
</protein>
<evidence type="ECO:0000313" key="5">
    <source>
        <dbReference type="EMBL" id="MFC0392266.1"/>
    </source>
</evidence>
<sequence length="338" mass="35378">MSLRVEKPGLHTTVQDLGRAGWRKDALAEGGAMDRYALRVANLLVGNDEGAAGLELTLVGPVLVAETDMLLAVCGAYMTPQVNGDELPMWRPFWVAAGARLSFGAAVDGCRAYVAVAGGGILTAPVLGSRSTDTRAGIGGIAGRALRAADVLPCGSRDAAPAWRAATPSWSRRNGWAAPGWFAPPVAYGGGAADGIELRAMPGAEFGRLREAARSALFRERFTVAPASDRMGVRLTGPPVEFEDVAEMLSHGVVPGTVQVPHGGAPIVLAADCQTTGGYPKAAQVITADLALLAQAKPGDIIRFREVSLSEAQRIYIALERSMTELAAGIQLRLTQNR</sequence>
<feature type="domain" description="Carboxyltransferase" evidence="4">
    <location>
        <begin position="27"/>
        <end position="322"/>
    </location>
</feature>
<dbReference type="Proteomes" id="UP001589818">
    <property type="component" value="Unassembled WGS sequence"/>
</dbReference>
<dbReference type="Pfam" id="PF02626">
    <property type="entry name" value="CT_A_B"/>
    <property type="match status" value="1"/>
</dbReference>
<comment type="caution">
    <text evidence="5">The sequence shown here is derived from an EMBL/GenBank/DDBJ whole genome shotgun (WGS) entry which is preliminary data.</text>
</comment>
<dbReference type="InterPro" id="IPR029000">
    <property type="entry name" value="Cyclophilin-like_dom_sf"/>
</dbReference>
<dbReference type="EMBL" id="JBHLVF010000017">
    <property type="protein sequence ID" value="MFC0392266.1"/>
    <property type="molecule type" value="Genomic_DNA"/>
</dbReference>
<keyword evidence="2" id="KW-0378">Hydrolase</keyword>
<evidence type="ECO:0000259" key="4">
    <source>
        <dbReference type="SMART" id="SM00797"/>
    </source>
</evidence>
<evidence type="ECO:0000256" key="1">
    <source>
        <dbReference type="ARBA" id="ARBA00022741"/>
    </source>
</evidence>